<comment type="caution">
    <text evidence="4">The sequence shown here is derived from an EMBL/GenBank/DDBJ whole genome shotgun (WGS) entry which is preliminary data.</text>
</comment>
<sequence>MTDQRLFDAARIRPATPDDAPALAQVNLHTWQATYRNLLSDGYLDALTAQVAERAEVLRDAIARHAYSVWVVEQGGRVVAWASFGLSRDKGTAADSGELRAINLLPEVWAQGLGRRLWETVRDQLQAAGFNTVTVWVIPGNARAVGFYEAVGFVEEPDTATTVIDRGEPLPLVRYRIAL</sequence>
<evidence type="ECO:0000256" key="2">
    <source>
        <dbReference type="ARBA" id="ARBA00023315"/>
    </source>
</evidence>
<evidence type="ECO:0000313" key="5">
    <source>
        <dbReference type="Proteomes" id="UP001577047"/>
    </source>
</evidence>
<name>A0ABV4Z717_9PSED</name>
<keyword evidence="2" id="KW-0012">Acyltransferase</keyword>
<dbReference type="RefSeq" id="WP_037027336.1">
    <property type="nucleotide sequence ID" value="NZ_JAUQOQ010000006.1"/>
</dbReference>
<dbReference type="EMBL" id="JBHFXX010000005">
    <property type="protein sequence ID" value="MFB3800423.1"/>
    <property type="molecule type" value="Genomic_DNA"/>
</dbReference>
<keyword evidence="5" id="KW-1185">Reference proteome</keyword>
<keyword evidence="1" id="KW-0808">Transferase</keyword>
<dbReference type="Gene3D" id="3.40.630.30">
    <property type="match status" value="1"/>
</dbReference>
<protein>
    <submittedName>
        <fullName evidence="4">N-acetyltransferase family protein</fullName>
    </submittedName>
</protein>
<dbReference type="InterPro" id="IPR016181">
    <property type="entry name" value="Acyl_CoA_acyltransferase"/>
</dbReference>
<reference evidence="4 5" key="1">
    <citation type="submission" date="2024-09" db="EMBL/GenBank/DDBJ databases">
        <authorList>
            <person name="Fullem K."/>
        </authorList>
    </citation>
    <scope>NUCLEOTIDE SEQUENCE [LARGE SCALE GENOMIC DNA]</scope>
    <source>
        <strain evidence="5">K1(2024)</strain>
    </source>
</reference>
<dbReference type="SUPFAM" id="SSF55729">
    <property type="entry name" value="Acyl-CoA N-acyltransferases (Nat)"/>
    <property type="match status" value="1"/>
</dbReference>
<accession>A0ABV4Z717</accession>
<gene>
    <name evidence="4" type="ORF">ACE1YR_08225</name>
</gene>
<dbReference type="CDD" id="cd04301">
    <property type="entry name" value="NAT_SF"/>
    <property type="match status" value="1"/>
</dbReference>
<evidence type="ECO:0000256" key="1">
    <source>
        <dbReference type="ARBA" id="ARBA00022679"/>
    </source>
</evidence>
<dbReference type="Proteomes" id="UP001577047">
    <property type="component" value="Unassembled WGS sequence"/>
</dbReference>
<evidence type="ECO:0000313" key="4">
    <source>
        <dbReference type="EMBL" id="MFB3800423.1"/>
    </source>
</evidence>
<dbReference type="InterPro" id="IPR050832">
    <property type="entry name" value="Bact_Acetyltransf"/>
</dbReference>
<proteinExistence type="predicted"/>
<feature type="domain" description="N-acetyltransferase" evidence="3">
    <location>
        <begin position="10"/>
        <end position="177"/>
    </location>
</feature>
<dbReference type="Pfam" id="PF00583">
    <property type="entry name" value="Acetyltransf_1"/>
    <property type="match status" value="1"/>
</dbReference>
<evidence type="ECO:0000259" key="3">
    <source>
        <dbReference type="PROSITE" id="PS51186"/>
    </source>
</evidence>
<organism evidence="4 5">
    <name type="scientific">Pseudomonas boreofloridensis</name>
    <dbReference type="NCBI Taxonomy" id="3064348"/>
    <lineage>
        <taxon>Bacteria</taxon>
        <taxon>Pseudomonadati</taxon>
        <taxon>Pseudomonadota</taxon>
        <taxon>Gammaproteobacteria</taxon>
        <taxon>Pseudomonadales</taxon>
        <taxon>Pseudomonadaceae</taxon>
        <taxon>Pseudomonas</taxon>
    </lineage>
</organism>
<dbReference type="PROSITE" id="PS51186">
    <property type="entry name" value="GNAT"/>
    <property type="match status" value="1"/>
</dbReference>
<dbReference type="PANTHER" id="PTHR43877">
    <property type="entry name" value="AMINOALKYLPHOSPHONATE N-ACETYLTRANSFERASE-RELATED-RELATED"/>
    <property type="match status" value="1"/>
</dbReference>
<dbReference type="InterPro" id="IPR000182">
    <property type="entry name" value="GNAT_dom"/>
</dbReference>